<dbReference type="InterPro" id="IPR016024">
    <property type="entry name" value="ARM-type_fold"/>
</dbReference>
<evidence type="ECO:0000313" key="2">
    <source>
        <dbReference type="Proteomes" id="UP001626550"/>
    </source>
</evidence>
<organism evidence="1 2">
    <name type="scientific">Cichlidogyrus casuarinus</name>
    <dbReference type="NCBI Taxonomy" id="1844966"/>
    <lineage>
        <taxon>Eukaryota</taxon>
        <taxon>Metazoa</taxon>
        <taxon>Spiralia</taxon>
        <taxon>Lophotrochozoa</taxon>
        <taxon>Platyhelminthes</taxon>
        <taxon>Monogenea</taxon>
        <taxon>Monopisthocotylea</taxon>
        <taxon>Dactylogyridea</taxon>
        <taxon>Ancyrocephalidae</taxon>
        <taxon>Cichlidogyrus</taxon>
    </lineage>
</organism>
<name>A0ABD2PUD3_9PLAT</name>
<accession>A0ABD2PUD3</accession>
<dbReference type="AlphaFoldDB" id="A0ABD2PUD3"/>
<proteinExistence type="predicted"/>
<sequence>MSAENNSRTQLLAFRMICSSMLRKRFLNDLHDRDFINQFYQLLIEISRGKEQNLLEEMIKLCGCELFTVELHGCTLLAQEMISAAGRGLQSSFVESVASLNALIAVTHHYGTVNAFVSGVESVPCTQLRSAICQLLFQSALASPSPDIRVYAITGLTVLAQYDMKNEKILFDTVFCLLLNARLCFQSENKAALRVSAAAVNMLRIFVEHVPKLKACSELVLFVSACVNCLICLTKALCHLLLNFWALICNENCIDRIRKTFCSSLISNILEWALAIPADDMQRKLKFCQHNLVYVVIFTLNSVVQMRAEEKGLNNACIRALLDPLDPSYGLVTSSLDLLGKWESLPDNAADPLNDPNLAAQPQKDAEMDSFSAANFSLDRPVTLDVVRTAAKASLTKFLNNFDLCRVLGCNDTTMQEWFYLTPTDSMFDETASNKRHISCFDLSDERWANELVENDNIQFFALNRSIIVSVLCSSEIANTKTTRLLIRDLSGKYRWGVSEFTCFHEQNAIPASERRRKYRAISAIIRSEETIVDSRKRNRRSSGDKYKSPSYLNTWAQKHMSAGYEELQSNELDKILMDSLQDQDPKRRSLQPENVNDSASNLNGLVFDQIVAQSMIEARNLEHKATESEVSSLERSSPKLSSHALEIDCFSPARILFYNIGWASQDMSSVHILQKSSKFLRELRNFDKRTTLVALPIL</sequence>
<protein>
    <submittedName>
        <fullName evidence="1">Ral GTPase-activating protein subunit alpha-1</fullName>
    </submittedName>
</protein>
<comment type="caution">
    <text evidence="1">The sequence shown here is derived from an EMBL/GenBank/DDBJ whole genome shotgun (WGS) entry which is preliminary data.</text>
</comment>
<dbReference type="Proteomes" id="UP001626550">
    <property type="component" value="Unassembled WGS sequence"/>
</dbReference>
<dbReference type="EMBL" id="JBJKFK010002464">
    <property type="protein sequence ID" value="KAL3311071.1"/>
    <property type="molecule type" value="Genomic_DNA"/>
</dbReference>
<gene>
    <name evidence="1" type="primary">RALGAPA1_2</name>
    <name evidence="1" type="ORF">Ciccas_010353</name>
</gene>
<reference evidence="1 2" key="1">
    <citation type="submission" date="2024-11" db="EMBL/GenBank/DDBJ databases">
        <title>Adaptive evolution of stress response genes in parasites aligns with host niche diversity.</title>
        <authorList>
            <person name="Hahn C."/>
            <person name="Resl P."/>
        </authorList>
    </citation>
    <scope>NUCLEOTIDE SEQUENCE [LARGE SCALE GENOMIC DNA]</scope>
    <source>
        <strain evidence="1">EGGRZ-B1_66</strain>
        <tissue evidence="1">Body</tissue>
    </source>
</reference>
<evidence type="ECO:0000313" key="1">
    <source>
        <dbReference type="EMBL" id="KAL3311071.1"/>
    </source>
</evidence>
<dbReference type="SUPFAM" id="SSF48371">
    <property type="entry name" value="ARM repeat"/>
    <property type="match status" value="1"/>
</dbReference>
<keyword evidence="2" id="KW-1185">Reference proteome</keyword>